<evidence type="ECO:0000313" key="3">
    <source>
        <dbReference type="Proteomes" id="UP001189429"/>
    </source>
</evidence>
<evidence type="ECO:0000313" key="2">
    <source>
        <dbReference type="EMBL" id="CAK0830628.1"/>
    </source>
</evidence>
<dbReference type="EMBL" id="CAUYUJ010010968">
    <property type="protein sequence ID" value="CAK0830628.1"/>
    <property type="molecule type" value="Genomic_DNA"/>
</dbReference>
<name>A0ABN9SGK4_9DINO</name>
<keyword evidence="3" id="KW-1185">Reference proteome</keyword>
<dbReference type="Proteomes" id="UP001189429">
    <property type="component" value="Unassembled WGS sequence"/>
</dbReference>
<reference evidence="2" key="1">
    <citation type="submission" date="2023-10" db="EMBL/GenBank/DDBJ databases">
        <authorList>
            <person name="Chen Y."/>
            <person name="Shah S."/>
            <person name="Dougan E. K."/>
            <person name="Thang M."/>
            <person name="Chan C."/>
        </authorList>
    </citation>
    <scope>NUCLEOTIDE SEQUENCE [LARGE SCALE GENOMIC DNA]</scope>
</reference>
<feature type="region of interest" description="Disordered" evidence="1">
    <location>
        <begin position="127"/>
        <end position="155"/>
    </location>
</feature>
<sequence length="263" mass="27911">MVPCSSAGSTAIAEAEHRALVAVGLAADRTPEALVLCRAGTPEDPSHQRGPASSGVVPEGAIHGTKWSPPRAALPSQTIQKGPATASSALPLMIAELKALVRKLQRTRPPPHLELPIGSWKKLRACAMSPTEPQGTAHAPATPPRRSSGPSDLLSPPKAVLLSACQVQKCVSLRRRIQEVQDELRQALKIHPTLHVTTYVDDAIILLQKPMSEALRETVPALDADLGVQKPEPIAPAPATALQPTVEDLPPSVEQFVPDWSPM</sequence>
<comment type="caution">
    <text evidence="2">The sequence shown here is derived from an EMBL/GenBank/DDBJ whole genome shotgun (WGS) entry which is preliminary data.</text>
</comment>
<evidence type="ECO:0000256" key="1">
    <source>
        <dbReference type="SAM" id="MobiDB-lite"/>
    </source>
</evidence>
<accession>A0ABN9SGK4</accession>
<proteinExistence type="predicted"/>
<protein>
    <submittedName>
        <fullName evidence="2">Uncharacterized protein</fullName>
    </submittedName>
</protein>
<organism evidence="2 3">
    <name type="scientific">Prorocentrum cordatum</name>
    <dbReference type="NCBI Taxonomy" id="2364126"/>
    <lineage>
        <taxon>Eukaryota</taxon>
        <taxon>Sar</taxon>
        <taxon>Alveolata</taxon>
        <taxon>Dinophyceae</taxon>
        <taxon>Prorocentrales</taxon>
        <taxon>Prorocentraceae</taxon>
        <taxon>Prorocentrum</taxon>
    </lineage>
</organism>
<gene>
    <name evidence="2" type="ORF">PCOR1329_LOCUS29211</name>
</gene>